<dbReference type="SMART" id="SM00219">
    <property type="entry name" value="TyrKc"/>
    <property type="match status" value="1"/>
</dbReference>
<proteinExistence type="predicted"/>
<reference evidence="8 9" key="1">
    <citation type="submission" date="2017-10" db="EMBL/GenBank/DDBJ databases">
        <title>Massilia psychrophilum sp. nov., a novel purple-pigmented bacterium isolated from Tianshan glacier, Xinjiang Municipality, China.</title>
        <authorList>
            <person name="Wang H."/>
        </authorList>
    </citation>
    <scope>NUCLEOTIDE SEQUENCE [LARGE SCALE GENOMIC DNA]</scope>
    <source>
        <strain evidence="8 9">JCM 30074</strain>
    </source>
</reference>
<feature type="domain" description="Protein kinase" evidence="7">
    <location>
        <begin position="23"/>
        <end position="297"/>
    </location>
</feature>
<keyword evidence="2 5" id="KW-0547">Nucleotide-binding</keyword>
<evidence type="ECO:0000256" key="3">
    <source>
        <dbReference type="ARBA" id="ARBA00022777"/>
    </source>
</evidence>
<dbReference type="RefSeq" id="WP_143752800.1">
    <property type="nucleotide sequence ID" value="NZ_PDOC01000021.1"/>
</dbReference>
<feature type="binding site" evidence="5">
    <location>
        <position position="52"/>
    </location>
    <ligand>
        <name>ATP</name>
        <dbReference type="ChEBI" id="CHEBI:30616"/>
    </ligand>
</feature>
<evidence type="ECO:0000313" key="8">
    <source>
        <dbReference type="EMBL" id="PIL42789.1"/>
    </source>
</evidence>
<evidence type="ECO:0000259" key="7">
    <source>
        <dbReference type="PROSITE" id="PS50011"/>
    </source>
</evidence>
<dbReference type="GO" id="GO:0005524">
    <property type="term" value="F:ATP binding"/>
    <property type="evidence" value="ECO:0007669"/>
    <property type="project" value="UniProtKB-UniRule"/>
</dbReference>
<dbReference type="Proteomes" id="UP000230390">
    <property type="component" value="Unassembled WGS sequence"/>
</dbReference>
<dbReference type="AlphaFoldDB" id="A0A2G8T9X3"/>
<dbReference type="CDD" id="cd14014">
    <property type="entry name" value="STKc_PknB_like"/>
    <property type="match status" value="1"/>
</dbReference>
<organism evidence="8 9">
    <name type="scientific">Massilia eurypsychrophila</name>
    <dbReference type="NCBI Taxonomy" id="1485217"/>
    <lineage>
        <taxon>Bacteria</taxon>
        <taxon>Pseudomonadati</taxon>
        <taxon>Pseudomonadota</taxon>
        <taxon>Betaproteobacteria</taxon>
        <taxon>Burkholderiales</taxon>
        <taxon>Oxalobacteraceae</taxon>
        <taxon>Telluria group</taxon>
        <taxon>Massilia</taxon>
    </lineage>
</organism>
<dbReference type="PANTHER" id="PTHR43289">
    <property type="entry name" value="MITOGEN-ACTIVATED PROTEIN KINASE KINASE KINASE 20-RELATED"/>
    <property type="match status" value="1"/>
</dbReference>
<dbReference type="OrthoDB" id="9801841at2"/>
<comment type="caution">
    <text evidence="8">The sequence shown here is derived from an EMBL/GenBank/DDBJ whole genome shotgun (WGS) entry which is preliminary data.</text>
</comment>
<dbReference type="Pfam" id="PF00069">
    <property type="entry name" value="Pkinase"/>
    <property type="match status" value="1"/>
</dbReference>
<evidence type="ECO:0000256" key="5">
    <source>
        <dbReference type="PROSITE-ProRule" id="PRU10141"/>
    </source>
</evidence>
<evidence type="ECO:0000256" key="4">
    <source>
        <dbReference type="ARBA" id="ARBA00022840"/>
    </source>
</evidence>
<evidence type="ECO:0000313" key="9">
    <source>
        <dbReference type="Proteomes" id="UP000230390"/>
    </source>
</evidence>
<keyword evidence="9" id="KW-1185">Reference proteome</keyword>
<dbReference type="GO" id="GO:0004674">
    <property type="term" value="F:protein serine/threonine kinase activity"/>
    <property type="evidence" value="ECO:0007669"/>
    <property type="project" value="TreeGrafter"/>
</dbReference>
<evidence type="ECO:0000256" key="2">
    <source>
        <dbReference type="ARBA" id="ARBA00022741"/>
    </source>
</evidence>
<dbReference type="PANTHER" id="PTHR43289:SF34">
    <property type="entry name" value="SERINE_THREONINE-PROTEIN KINASE YBDM-RELATED"/>
    <property type="match status" value="1"/>
</dbReference>
<dbReference type="PROSITE" id="PS50011">
    <property type="entry name" value="PROTEIN_KINASE_DOM"/>
    <property type="match status" value="1"/>
</dbReference>
<dbReference type="Gene3D" id="1.10.510.10">
    <property type="entry name" value="Transferase(Phosphotransferase) domain 1"/>
    <property type="match status" value="1"/>
</dbReference>
<feature type="region of interest" description="Disordered" evidence="6">
    <location>
        <begin position="307"/>
        <end position="330"/>
    </location>
</feature>
<dbReference type="InterPro" id="IPR008266">
    <property type="entry name" value="Tyr_kinase_AS"/>
</dbReference>
<dbReference type="InterPro" id="IPR020635">
    <property type="entry name" value="Tyr_kinase_cat_dom"/>
</dbReference>
<dbReference type="EMBL" id="PDOC01000021">
    <property type="protein sequence ID" value="PIL42789.1"/>
    <property type="molecule type" value="Genomic_DNA"/>
</dbReference>
<dbReference type="PROSITE" id="PS00107">
    <property type="entry name" value="PROTEIN_KINASE_ATP"/>
    <property type="match status" value="1"/>
</dbReference>
<evidence type="ECO:0000256" key="6">
    <source>
        <dbReference type="SAM" id="MobiDB-lite"/>
    </source>
</evidence>
<keyword evidence="3" id="KW-0418">Kinase</keyword>
<keyword evidence="4 5" id="KW-0067">ATP-binding</keyword>
<protein>
    <submittedName>
        <fullName evidence="8">Septum site-determining protein</fullName>
    </submittedName>
</protein>
<dbReference type="PROSITE" id="PS00109">
    <property type="entry name" value="PROTEIN_KINASE_TYR"/>
    <property type="match status" value="1"/>
</dbReference>
<dbReference type="InterPro" id="IPR000719">
    <property type="entry name" value="Prot_kinase_dom"/>
</dbReference>
<sequence>MSAAAGIGDGGAALPAGYRLHEFQIERVLGEGGFGIVYLAHDLQLRRTVALKEYLPASLAVRQAGNVVDVRSESRRETFDLGLRSFINEAQLLASFDHASLVKVYRFWEQNGTAYMVMPFYEGPTLKAWLKAQPQAPGEAWLKRLLGPLLDALALIHASHCYHRDIAPDNILLLGEQQQPVLLDFGAARRVIGDTPQALTVILKPGYAPVEQYAEEASMQQGAWTDVYALCAVLHMAIVGHAPAASVGRMMSDELVPLSTSARGRYSAAFLAAIDAGLAVRPEQRPQDVAALRARLFALKHEDDATVMRPPAGDARRPTPAPPAAATVPARAGGSAVRAAAAGALLLAAG</sequence>
<dbReference type="GO" id="GO:0004713">
    <property type="term" value="F:protein tyrosine kinase activity"/>
    <property type="evidence" value="ECO:0007669"/>
    <property type="project" value="InterPro"/>
</dbReference>
<name>A0A2G8T9X3_9BURK</name>
<dbReference type="InterPro" id="IPR011009">
    <property type="entry name" value="Kinase-like_dom_sf"/>
</dbReference>
<keyword evidence="1" id="KW-0808">Transferase</keyword>
<evidence type="ECO:0000256" key="1">
    <source>
        <dbReference type="ARBA" id="ARBA00022679"/>
    </source>
</evidence>
<dbReference type="InterPro" id="IPR017441">
    <property type="entry name" value="Protein_kinase_ATP_BS"/>
</dbReference>
<gene>
    <name evidence="8" type="ORF">CR105_22725</name>
</gene>
<accession>A0A2G8T9X3</accession>
<dbReference type="SUPFAM" id="SSF56112">
    <property type="entry name" value="Protein kinase-like (PK-like)"/>
    <property type="match status" value="1"/>
</dbReference>
<feature type="non-terminal residue" evidence="8">
    <location>
        <position position="350"/>
    </location>
</feature>